<dbReference type="AlphaFoldDB" id="A0A933RZ16"/>
<dbReference type="PANTHER" id="PTHR42208:SF1">
    <property type="entry name" value="HEAVY METAL TRANSPORTER"/>
    <property type="match status" value="1"/>
</dbReference>
<feature type="transmembrane region" description="Helical" evidence="1">
    <location>
        <begin position="12"/>
        <end position="38"/>
    </location>
</feature>
<evidence type="ECO:0000313" key="3">
    <source>
        <dbReference type="EMBL" id="MBI5131068.1"/>
    </source>
</evidence>
<comment type="caution">
    <text evidence="3">The sequence shown here is derived from an EMBL/GenBank/DDBJ whole genome shotgun (WGS) entry which is preliminary data.</text>
</comment>
<name>A0A933RZ16_RHOPL</name>
<dbReference type="PANTHER" id="PTHR42208">
    <property type="entry name" value="HEAVY METAL TRANSPORTER-RELATED"/>
    <property type="match status" value="1"/>
</dbReference>
<feature type="transmembrane region" description="Helical" evidence="1">
    <location>
        <begin position="59"/>
        <end position="85"/>
    </location>
</feature>
<dbReference type="Proteomes" id="UP000782519">
    <property type="component" value="Unassembled WGS sequence"/>
</dbReference>
<keyword evidence="1" id="KW-0812">Transmembrane</keyword>
<proteinExistence type="predicted"/>
<keyword evidence="1" id="KW-1133">Transmembrane helix</keyword>
<protein>
    <submittedName>
        <fullName evidence="3">Sulfite exporter TauE/SafE family protein</fullName>
    </submittedName>
</protein>
<reference evidence="3" key="1">
    <citation type="submission" date="2020-07" db="EMBL/GenBank/DDBJ databases">
        <title>Huge and variable diversity of episymbiotic CPR bacteria and DPANN archaea in groundwater ecosystems.</title>
        <authorList>
            <person name="He C.Y."/>
            <person name="Keren R."/>
            <person name="Whittaker M."/>
            <person name="Farag I.F."/>
            <person name="Doudna J."/>
            <person name="Cate J.H.D."/>
            <person name="Banfield J.F."/>
        </authorList>
    </citation>
    <scope>NUCLEOTIDE SEQUENCE</scope>
    <source>
        <strain evidence="3">NC_groundwater_1818_Pr3_B-0.1um_66_35</strain>
    </source>
</reference>
<keyword evidence="1" id="KW-0472">Membrane</keyword>
<organism evidence="3 4">
    <name type="scientific">Rhodopseudomonas palustris</name>
    <dbReference type="NCBI Taxonomy" id="1076"/>
    <lineage>
        <taxon>Bacteria</taxon>
        <taxon>Pseudomonadati</taxon>
        <taxon>Pseudomonadota</taxon>
        <taxon>Alphaproteobacteria</taxon>
        <taxon>Hyphomicrobiales</taxon>
        <taxon>Nitrobacteraceae</taxon>
        <taxon>Rhodopseudomonas</taxon>
    </lineage>
</organism>
<evidence type="ECO:0000256" key="1">
    <source>
        <dbReference type="SAM" id="Phobius"/>
    </source>
</evidence>
<evidence type="ECO:0000259" key="2">
    <source>
        <dbReference type="Pfam" id="PF13386"/>
    </source>
</evidence>
<sequence>MISTGLHVVGGAVLGLAGSLHCAGLCGGIASSLLLASSAPKAAPAERAATLLRIQLGRALSYTLFGAAVGAGGAAFSGLVTLAGVQPAMRIAAACALAWTGLSVAGIVPGFRVIDRLLAVAPSMRGRSSMRLRLPPSLALGIAWGFAPCGMVYAALVNAMLSGSSAAGAAFMAGFGLATIPAVAAAAFGVTALAGVGAGMSRRHVRGALGTALVALGALSLIEPAMTLTALCLRA</sequence>
<dbReference type="Pfam" id="PF13386">
    <property type="entry name" value="DsbD_2"/>
    <property type="match status" value="1"/>
</dbReference>
<dbReference type="InterPro" id="IPR039447">
    <property type="entry name" value="UreH-like_TM_dom"/>
</dbReference>
<evidence type="ECO:0000313" key="4">
    <source>
        <dbReference type="Proteomes" id="UP000782519"/>
    </source>
</evidence>
<gene>
    <name evidence="3" type="ORF">HZA66_16635</name>
</gene>
<feature type="transmembrane region" description="Helical" evidence="1">
    <location>
        <begin position="168"/>
        <end position="196"/>
    </location>
</feature>
<dbReference type="EMBL" id="JACRJB010000049">
    <property type="protein sequence ID" value="MBI5131068.1"/>
    <property type="molecule type" value="Genomic_DNA"/>
</dbReference>
<accession>A0A933RZ16</accession>
<feature type="domain" description="Urease accessory protein UreH-like transmembrane" evidence="2">
    <location>
        <begin position="13"/>
        <end position="218"/>
    </location>
</feature>
<feature type="transmembrane region" description="Helical" evidence="1">
    <location>
        <begin position="208"/>
        <end position="231"/>
    </location>
</feature>
<feature type="transmembrane region" description="Helical" evidence="1">
    <location>
        <begin position="91"/>
        <end position="114"/>
    </location>
</feature>
<feature type="transmembrane region" description="Helical" evidence="1">
    <location>
        <begin position="134"/>
        <end position="156"/>
    </location>
</feature>